<dbReference type="Proteomes" id="UP001642260">
    <property type="component" value="Unassembled WGS sequence"/>
</dbReference>
<reference evidence="2 3" key="1">
    <citation type="submission" date="2022-03" db="EMBL/GenBank/DDBJ databases">
        <authorList>
            <person name="Macdonald S."/>
            <person name="Ahmed S."/>
            <person name="Newling K."/>
        </authorList>
    </citation>
    <scope>NUCLEOTIDE SEQUENCE [LARGE SCALE GENOMIC DNA]</scope>
</reference>
<feature type="compositionally biased region" description="Low complexity" evidence="1">
    <location>
        <begin position="246"/>
        <end position="257"/>
    </location>
</feature>
<feature type="region of interest" description="Disordered" evidence="1">
    <location>
        <begin position="221"/>
        <end position="275"/>
    </location>
</feature>
<feature type="compositionally biased region" description="Basic and acidic residues" evidence="1">
    <location>
        <begin position="227"/>
        <end position="237"/>
    </location>
</feature>
<proteinExistence type="predicted"/>
<keyword evidence="3" id="KW-1185">Reference proteome</keyword>
<organism evidence="2 3">
    <name type="scientific">Eruca vesicaria subsp. sativa</name>
    <name type="common">Garden rocket</name>
    <name type="synonym">Eruca sativa</name>
    <dbReference type="NCBI Taxonomy" id="29727"/>
    <lineage>
        <taxon>Eukaryota</taxon>
        <taxon>Viridiplantae</taxon>
        <taxon>Streptophyta</taxon>
        <taxon>Embryophyta</taxon>
        <taxon>Tracheophyta</taxon>
        <taxon>Spermatophyta</taxon>
        <taxon>Magnoliopsida</taxon>
        <taxon>eudicotyledons</taxon>
        <taxon>Gunneridae</taxon>
        <taxon>Pentapetalae</taxon>
        <taxon>rosids</taxon>
        <taxon>malvids</taxon>
        <taxon>Brassicales</taxon>
        <taxon>Brassicaceae</taxon>
        <taxon>Brassiceae</taxon>
        <taxon>Eruca</taxon>
    </lineage>
</organism>
<evidence type="ECO:0000256" key="1">
    <source>
        <dbReference type="SAM" id="MobiDB-lite"/>
    </source>
</evidence>
<name>A0ABC8KQK8_ERUVS</name>
<evidence type="ECO:0000313" key="2">
    <source>
        <dbReference type="EMBL" id="CAH8359720.1"/>
    </source>
</evidence>
<gene>
    <name evidence="2" type="ORF">ERUC_LOCUS25476</name>
</gene>
<dbReference type="EMBL" id="CAKOAT010271821">
    <property type="protein sequence ID" value="CAH8359720.1"/>
    <property type="molecule type" value="Genomic_DNA"/>
</dbReference>
<dbReference type="AlphaFoldDB" id="A0ABC8KQK8"/>
<sequence length="275" mass="31248">MARLVFMSKRVWSKSQHGVWRFEDDLAVMPQSFLVRRNEEYPSLEMKVRSIYNLERQVPLVVTFQLPQWMVETDVETVPPPHIIRTDEDIDMLLSVHEWNTDPKLCIVFGAREVAKYHYICMIPFTIGRQTYLGEGVTEEQHLAMVNAIMTEGQITCSEEVIKFTGYLPKDLNIVNSDDHQIPQYQVPVEVSSTASSTELNTRVEIRDLITNSTLGTESKFGNLISEKGESSRRENGEEVINGEMQDATDLTTQTAQRNADGVSDGNRFGEQGGK</sequence>
<comment type="caution">
    <text evidence="2">The sequence shown here is derived from an EMBL/GenBank/DDBJ whole genome shotgun (WGS) entry which is preliminary data.</text>
</comment>
<accession>A0ABC8KQK8</accession>
<evidence type="ECO:0000313" key="3">
    <source>
        <dbReference type="Proteomes" id="UP001642260"/>
    </source>
</evidence>
<protein>
    <submittedName>
        <fullName evidence="2">Uncharacterized protein</fullName>
    </submittedName>
</protein>